<dbReference type="PROSITE" id="PS50977">
    <property type="entry name" value="HTH_TETR_2"/>
    <property type="match status" value="1"/>
</dbReference>
<comment type="caution">
    <text evidence="4">The sequence shown here is derived from an EMBL/GenBank/DDBJ whole genome shotgun (WGS) entry which is preliminary data.</text>
</comment>
<sequence>MARRRDQVLDAAIGVLGAEGPRRLTYQAVDAAAGVPPGTTSNYFRNRGALVDGIVGHLEALERHDWEEFARQAVPADVPELADAVTRFLLYATGPERARTAARYALFLEASARPELRPALTRGRAAVVGWGTEWMRRFGSPTPQRHCEILLDYLDGVAFRQLSFPADDFDPAPGIGELLARLLGTPPESAATA</sequence>
<proteinExistence type="predicted"/>
<organism evidence="4 5">
    <name type="scientific">Streptomyces paromomycinus</name>
    <name type="common">Streptomyces rimosus subsp. paromomycinus</name>
    <dbReference type="NCBI Taxonomy" id="92743"/>
    <lineage>
        <taxon>Bacteria</taxon>
        <taxon>Bacillati</taxon>
        <taxon>Actinomycetota</taxon>
        <taxon>Actinomycetes</taxon>
        <taxon>Kitasatosporales</taxon>
        <taxon>Streptomycetaceae</taxon>
        <taxon>Streptomyces</taxon>
    </lineage>
</organism>
<name>A0A401VY96_STREY</name>
<gene>
    <name evidence="4" type="ORF">GKJPGBOP_01659</name>
</gene>
<dbReference type="GO" id="GO:0003677">
    <property type="term" value="F:DNA binding"/>
    <property type="evidence" value="ECO:0007669"/>
    <property type="project" value="UniProtKB-UniRule"/>
</dbReference>
<dbReference type="InterPro" id="IPR041583">
    <property type="entry name" value="TetR_C_31"/>
</dbReference>
<reference evidence="4 5" key="1">
    <citation type="submission" date="2018-11" db="EMBL/GenBank/DDBJ databases">
        <title>Whole genome sequence of Streptomyces paromomycinus NBRC 15454(T).</title>
        <authorList>
            <person name="Komaki H."/>
            <person name="Tamura T."/>
        </authorList>
    </citation>
    <scope>NUCLEOTIDE SEQUENCE [LARGE SCALE GENOMIC DNA]</scope>
    <source>
        <strain evidence="4 5">NBRC 15454</strain>
    </source>
</reference>
<dbReference type="Gene3D" id="1.10.357.10">
    <property type="entry name" value="Tetracycline Repressor, domain 2"/>
    <property type="match status" value="1"/>
</dbReference>
<evidence type="ECO:0000313" key="4">
    <source>
        <dbReference type="EMBL" id="GCD42001.1"/>
    </source>
</evidence>
<dbReference type="Pfam" id="PF17940">
    <property type="entry name" value="TetR_C_31"/>
    <property type="match status" value="1"/>
</dbReference>
<accession>A0A401VY96</accession>
<protein>
    <submittedName>
        <fullName evidence="4">Putative transcriptional regulator, TetR</fullName>
    </submittedName>
</protein>
<dbReference type="EMBL" id="BHZD01000001">
    <property type="protein sequence ID" value="GCD42001.1"/>
    <property type="molecule type" value="Genomic_DNA"/>
</dbReference>
<keyword evidence="1 2" id="KW-0238">DNA-binding</keyword>
<dbReference type="InterPro" id="IPR009057">
    <property type="entry name" value="Homeodomain-like_sf"/>
</dbReference>
<dbReference type="SUPFAM" id="SSF46689">
    <property type="entry name" value="Homeodomain-like"/>
    <property type="match status" value="1"/>
</dbReference>
<dbReference type="RefSeq" id="WP_125053276.1">
    <property type="nucleotide sequence ID" value="NZ_BHZD01000001.1"/>
</dbReference>
<evidence type="ECO:0000256" key="1">
    <source>
        <dbReference type="ARBA" id="ARBA00023125"/>
    </source>
</evidence>
<dbReference type="InterPro" id="IPR001647">
    <property type="entry name" value="HTH_TetR"/>
</dbReference>
<dbReference type="AlphaFoldDB" id="A0A401VY96"/>
<dbReference type="Pfam" id="PF00440">
    <property type="entry name" value="TetR_N"/>
    <property type="match status" value="1"/>
</dbReference>
<keyword evidence="5" id="KW-1185">Reference proteome</keyword>
<feature type="DNA-binding region" description="H-T-H motif" evidence="2">
    <location>
        <begin position="25"/>
        <end position="44"/>
    </location>
</feature>
<feature type="domain" description="HTH tetR-type" evidence="3">
    <location>
        <begin position="2"/>
        <end position="62"/>
    </location>
</feature>
<evidence type="ECO:0000259" key="3">
    <source>
        <dbReference type="PROSITE" id="PS50977"/>
    </source>
</evidence>
<dbReference type="Proteomes" id="UP000286746">
    <property type="component" value="Unassembled WGS sequence"/>
</dbReference>
<evidence type="ECO:0000256" key="2">
    <source>
        <dbReference type="PROSITE-ProRule" id="PRU00335"/>
    </source>
</evidence>
<evidence type="ECO:0000313" key="5">
    <source>
        <dbReference type="Proteomes" id="UP000286746"/>
    </source>
</evidence>